<keyword evidence="4" id="KW-1185">Reference proteome</keyword>
<dbReference type="InterPro" id="IPR053136">
    <property type="entry name" value="UTP_pyrophosphatase-like"/>
</dbReference>
<feature type="region of interest" description="Disordered" evidence="1">
    <location>
        <begin position="1"/>
        <end position="36"/>
    </location>
</feature>
<evidence type="ECO:0000313" key="4">
    <source>
        <dbReference type="Proteomes" id="UP000002408"/>
    </source>
</evidence>
<dbReference type="eggNOG" id="arCOG02625">
    <property type="taxonomic scope" value="Archaea"/>
</dbReference>
<name>A7I6Q6_METB6</name>
<reference evidence="4" key="1">
    <citation type="journal article" date="2015" name="Microbiology">
        <title>Genome of Methanoregula boonei 6A8 reveals adaptations to oligotrophic peatland environments.</title>
        <authorList>
            <person name="Braeuer S."/>
            <person name="Cadillo-Quiroz H."/>
            <person name="Kyrpides N."/>
            <person name="Woyke T."/>
            <person name="Goodwin L."/>
            <person name="Detter C."/>
            <person name="Podell S."/>
            <person name="Yavitt J.B."/>
            <person name="Zinder S.H."/>
        </authorList>
    </citation>
    <scope>NUCLEOTIDE SEQUENCE [LARGE SCALE GENOMIC DNA]</scope>
    <source>
        <strain evidence="4">DSM 21154 / JCM 14090 / 6A8</strain>
    </source>
</reference>
<dbReference type="STRING" id="456442.Mboo_0899"/>
<dbReference type="InterPro" id="IPR002725">
    <property type="entry name" value="YgjP-like_metallopeptidase"/>
</dbReference>
<dbReference type="HOGENOM" id="CLU_065947_2_2_2"/>
<dbReference type="KEGG" id="mbn:Mboo_0899"/>
<feature type="compositionally biased region" description="Polar residues" evidence="1">
    <location>
        <begin position="19"/>
        <end position="29"/>
    </location>
</feature>
<gene>
    <name evidence="3" type="ordered locus">Mboo_0899</name>
</gene>
<proteinExistence type="predicted"/>
<accession>A7I6Q6</accession>
<dbReference type="Gene3D" id="3.30.2010.10">
    <property type="entry name" value="Metalloproteases ('zincins'), catalytic domain"/>
    <property type="match status" value="1"/>
</dbReference>
<dbReference type="Proteomes" id="UP000002408">
    <property type="component" value="Chromosome"/>
</dbReference>
<evidence type="ECO:0000259" key="2">
    <source>
        <dbReference type="Pfam" id="PF01863"/>
    </source>
</evidence>
<feature type="compositionally biased region" description="Polar residues" evidence="1">
    <location>
        <begin position="1"/>
        <end position="12"/>
    </location>
</feature>
<protein>
    <recommendedName>
        <fullName evidence="2">YgjP-like metallopeptidase domain-containing protein</fullName>
    </recommendedName>
</protein>
<dbReference type="Pfam" id="PF01863">
    <property type="entry name" value="YgjP-like"/>
    <property type="match status" value="1"/>
</dbReference>
<evidence type="ECO:0000313" key="3">
    <source>
        <dbReference type="EMBL" id="ABS55417.1"/>
    </source>
</evidence>
<dbReference type="CDD" id="cd07344">
    <property type="entry name" value="M48_yhfN_like"/>
    <property type="match status" value="1"/>
</dbReference>
<dbReference type="AlphaFoldDB" id="A7I6Q6"/>
<dbReference type="PANTHER" id="PTHR30399">
    <property type="entry name" value="UNCHARACTERIZED PROTEIN YGJP"/>
    <property type="match status" value="1"/>
</dbReference>
<dbReference type="EMBL" id="CP000780">
    <property type="protein sequence ID" value="ABS55417.1"/>
    <property type="molecule type" value="Genomic_DNA"/>
</dbReference>
<feature type="domain" description="YgjP-like metallopeptidase" evidence="2">
    <location>
        <begin position="46"/>
        <end position="247"/>
    </location>
</feature>
<evidence type="ECO:0000256" key="1">
    <source>
        <dbReference type="SAM" id="MobiDB-lite"/>
    </source>
</evidence>
<sequence length="254" mass="29217">MVFSIDSGQSGSLLPWSPKVSSGRNTHPENSMPGISPARILRSRRRTVSLEITTEGELVVRAPLRAPETWILALIEEKRDWIERKIADMQNRPSPKKRHFATGDEFLFLGKMYTLVVLAESDAAVTLGDHLYIGERRLPECRDLLIAWYVEKAKEILPARVAGIAAILDYVPKKIRISDARRRWASCSSTGTLSFSWRLVLAPPEVIDYVVVHELVHLRQPDHSERFWKKVQDAMPEYAEHRRWLRENERMLAL</sequence>
<organism evidence="3 4">
    <name type="scientific">Methanoregula boonei (strain DSM 21154 / JCM 14090 / 6A8)</name>
    <dbReference type="NCBI Taxonomy" id="456442"/>
    <lineage>
        <taxon>Archaea</taxon>
        <taxon>Methanobacteriati</taxon>
        <taxon>Methanobacteriota</taxon>
        <taxon>Stenosarchaea group</taxon>
        <taxon>Methanomicrobia</taxon>
        <taxon>Methanomicrobiales</taxon>
        <taxon>Methanoregulaceae</taxon>
        <taxon>Methanoregula</taxon>
    </lineage>
</organism>
<dbReference type="PANTHER" id="PTHR30399:SF1">
    <property type="entry name" value="UTP PYROPHOSPHATASE"/>
    <property type="match status" value="1"/>
</dbReference>